<dbReference type="AlphaFoldDB" id="X0X4G8"/>
<keyword evidence="2" id="KW-0472">Membrane</keyword>
<feature type="transmembrane region" description="Helical" evidence="2">
    <location>
        <begin position="30"/>
        <end position="54"/>
    </location>
</feature>
<comment type="caution">
    <text evidence="3">The sequence shown here is derived from an EMBL/GenBank/DDBJ whole genome shotgun (WGS) entry which is preliminary data.</text>
</comment>
<organism evidence="3">
    <name type="scientific">marine sediment metagenome</name>
    <dbReference type="NCBI Taxonomy" id="412755"/>
    <lineage>
        <taxon>unclassified sequences</taxon>
        <taxon>metagenomes</taxon>
        <taxon>ecological metagenomes</taxon>
    </lineage>
</organism>
<evidence type="ECO:0000256" key="1">
    <source>
        <dbReference type="SAM" id="MobiDB-lite"/>
    </source>
</evidence>
<sequence length="94" mass="10454">MPPERRDTDRTVSSKECTDRHKDERAGRRWAIGLLAAAMVGIVITLLGAGYVVAETNGSQNAQLAERAKTEARILEKLDRIEALIRNGRHTRSN</sequence>
<evidence type="ECO:0000313" key="3">
    <source>
        <dbReference type="EMBL" id="GAG38114.1"/>
    </source>
</evidence>
<name>X0X4G8_9ZZZZ</name>
<keyword evidence="2" id="KW-0812">Transmembrane</keyword>
<gene>
    <name evidence="3" type="ORF">S01H1_63753</name>
</gene>
<keyword evidence="2" id="KW-1133">Transmembrane helix</keyword>
<protein>
    <submittedName>
        <fullName evidence="3">Uncharacterized protein</fullName>
    </submittedName>
</protein>
<feature type="region of interest" description="Disordered" evidence="1">
    <location>
        <begin position="1"/>
        <end position="23"/>
    </location>
</feature>
<accession>X0X4G8</accession>
<dbReference type="EMBL" id="BARS01041980">
    <property type="protein sequence ID" value="GAG38114.1"/>
    <property type="molecule type" value="Genomic_DNA"/>
</dbReference>
<reference evidence="3" key="1">
    <citation type="journal article" date="2014" name="Front. Microbiol.">
        <title>High frequency of phylogenetically diverse reductive dehalogenase-homologous genes in deep subseafloor sedimentary metagenomes.</title>
        <authorList>
            <person name="Kawai M."/>
            <person name="Futagami T."/>
            <person name="Toyoda A."/>
            <person name="Takaki Y."/>
            <person name="Nishi S."/>
            <person name="Hori S."/>
            <person name="Arai W."/>
            <person name="Tsubouchi T."/>
            <person name="Morono Y."/>
            <person name="Uchiyama I."/>
            <person name="Ito T."/>
            <person name="Fujiyama A."/>
            <person name="Inagaki F."/>
            <person name="Takami H."/>
        </authorList>
    </citation>
    <scope>NUCLEOTIDE SEQUENCE</scope>
    <source>
        <strain evidence="3">Expedition CK06-06</strain>
    </source>
</reference>
<proteinExistence type="predicted"/>
<evidence type="ECO:0000256" key="2">
    <source>
        <dbReference type="SAM" id="Phobius"/>
    </source>
</evidence>